<dbReference type="RefSeq" id="WP_080065162.1">
    <property type="nucleotide sequence ID" value="NZ_MZGX01000018.1"/>
</dbReference>
<evidence type="ECO:0000313" key="5">
    <source>
        <dbReference type="Proteomes" id="UP000191554"/>
    </source>
</evidence>
<feature type="repeat" description="TPR" evidence="2">
    <location>
        <begin position="255"/>
        <end position="288"/>
    </location>
</feature>
<dbReference type="Proteomes" id="UP000191554">
    <property type="component" value="Unassembled WGS sequence"/>
</dbReference>
<dbReference type="SUPFAM" id="SSF48452">
    <property type="entry name" value="TPR-like"/>
    <property type="match status" value="1"/>
</dbReference>
<keyword evidence="3" id="KW-0472">Membrane</keyword>
<organism evidence="4 5">
    <name type="scientific">Ruminiclostridium hungatei</name>
    <name type="common">Clostridium hungatei</name>
    <dbReference type="NCBI Taxonomy" id="48256"/>
    <lineage>
        <taxon>Bacteria</taxon>
        <taxon>Bacillati</taxon>
        <taxon>Bacillota</taxon>
        <taxon>Clostridia</taxon>
        <taxon>Eubacteriales</taxon>
        <taxon>Oscillospiraceae</taxon>
        <taxon>Ruminiclostridium</taxon>
    </lineage>
</organism>
<dbReference type="PROSITE" id="PS50005">
    <property type="entry name" value="TPR"/>
    <property type="match status" value="2"/>
</dbReference>
<comment type="caution">
    <text evidence="4">The sequence shown here is derived from an EMBL/GenBank/DDBJ whole genome shotgun (WGS) entry which is preliminary data.</text>
</comment>
<evidence type="ECO:0000256" key="3">
    <source>
        <dbReference type="SAM" id="Phobius"/>
    </source>
</evidence>
<dbReference type="AlphaFoldDB" id="A0A1V4SJD6"/>
<evidence type="ECO:0000256" key="1">
    <source>
        <dbReference type="ARBA" id="ARBA00022705"/>
    </source>
</evidence>
<dbReference type="EMBL" id="MZGX01000018">
    <property type="protein sequence ID" value="OPX43361.1"/>
    <property type="molecule type" value="Genomic_DNA"/>
</dbReference>
<sequence>MNIWEVLEIDYTEDVGTIKKAYARKLKLCHPEDDADGYQKLREAYDLAIKNAKNAVKIQDSPDSVRNNESPYNMHMLQYAADSGVYGSFPASGINVNDIISGTFENRLKGLMSQLGKIYENFSERININSWVQVLNHEAMWDLENKQLVFIEFVTFLSTHRCLPGEAWALLDDALRLQEQIEHPVFRQHYELRNYLLGVFNQRSLSFHFLHDIEYGQREKFIELRVNALECLQRKNYDLAWAYIEEAREIFDGDPELTCLEGIRYSVAYNTDAAIEAFSKVLKVMPDSVEALSGRANNYLLNDELENAKKDFEALLELNPKEDKYVTQLAEIHLKQDDPIGARKLYKKINAYEQELDKNHILNLIATNKALVIMGKNPGHEEGAYFEKELPFIKQELKKLQKYAGNGYKTSSSSVYKGYVKFIIGLVLVLAVLFLANMFYKTINNRNNVQANGSVQGGDAVQSGKVVSEASGEAEKVIDISEANLEQLAQSGEKISVTITQPQILNFIIYNSSKTDKKTLYPLTEKLEPDNENNRILYLSRNLFIGRIGDNSLFFYGSIFSILGKQKIDYYSDGGFPDEVTLEGRIERNDFIDFNTTVIDYMSFYPGYETYLASVSTKYIFKAEEDYYIPEINNNSNNKIPNITAVIKLLLILTFVSVLIYKTIKGSKH</sequence>
<dbReference type="SUPFAM" id="SSF46565">
    <property type="entry name" value="Chaperone J-domain"/>
    <property type="match status" value="1"/>
</dbReference>
<feature type="repeat" description="TPR" evidence="2">
    <location>
        <begin position="289"/>
        <end position="322"/>
    </location>
</feature>
<dbReference type="Gene3D" id="1.25.40.10">
    <property type="entry name" value="Tetratricopeptide repeat domain"/>
    <property type="match status" value="1"/>
</dbReference>
<keyword evidence="3" id="KW-1133">Transmembrane helix</keyword>
<dbReference type="STRING" id="48256.CLHUN_27060"/>
<feature type="transmembrane region" description="Helical" evidence="3">
    <location>
        <begin position="419"/>
        <end position="440"/>
    </location>
</feature>
<keyword evidence="3" id="KW-0812">Transmembrane</keyword>
<gene>
    <name evidence="4" type="ORF">CLHUN_27060</name>
</gene>
<evidence type="ECO:0000313" key="4">
    <source>
        <dbReference type="EMBL" id="OPX43361.1"/>
    </source>
</evidence>
<dbReference type="InterPro" id="IPR036869">
    <property type="entry name" value="J_dom_sf"/>
</dbReference>
<dbReference type="InterPro" id="IPR011990">
    <property type="entry name" value="TPR-like_helical_dom_sf"/>
</dbReference>
<name>A0A1V4SJD6_RUMHU</name>
<evidence type="ECO:0000256" key="2">
    <source>
        <dbReference type="PROSITE-ProRule" id="PRU00339"/>
    </source>
</evidence>
<proteinExistence type="predicted"/>
<dbReference type="InterPro" id="IPR019734">
    <property type="entry name" value="TPR_rpt"/>
</dbReference>
<keyword evidence="1" id="KW-0235">DNA replication</keyword>
<reference evidence="4 5" key="1">
    <citation type="submission" date="2017-03" db="EMBL/GenBank/DDBJ databases">
        <title>Genome sequence of Clostridium hungatei DSM 14427.</title>
        <authorList>
            <person name="Poehlein A."/>
            <person name="Daniel R."/>
        </authorList>
    </citation>
    <scope>NUCLEOTIDE SEQUENCE [LARGE SCALE GENOMIC DNA]</scope>
    <source>
        <strain evidence="4 5">DSM 14427</strain>
    </source>
</reference>
<keyword evidence="5" id="KW-1185">Reference proteome</keyword>
<accession>A0A1V4SJD6</accession>
<dbReference type="OrthoDB" id="9816462at2"/>
<protein>
    <submittedName>
        <fullName evidence="4">Tetratricopeptide repeat protein</fullName>
    </submittedName>
</protein>
<dbReference type="GO" id="GO:0006260">
    <property type="term" value="P:DNA replication"/>
    <property type="evidence" value="ECO:0007669"/>
    <property type="project" value="UniProtKB-KW"/>
</dbReference>
<feature type="transmembrane region" description="Helical" evidence="3">
    <location>
        <begin position="643"/>
        <end position="661"/>
    </location>
</feature>
<keyword evidence="2" id="KW-0802">TPR repeat</keyword>
<dbReference type="SMART" id="SM00028">
    <property type="entry name" value="TPR"/>
    <property type="match status" value="3"/>
</dbReference>